<feature type="compositionally biased region" description="Basic and acidic residues" evidence="6">
    <location>
        <begin position="135"/>
        <end position="204"/>
    </location>
</feature>
<dbReference type="PANTHER" id="PTHR33729:SF6">
    <property type="entry name" value="METHYL-CPG-BINDING DOMAIN-CONTAINING PROTEIN 11"/>
    <property type="match status" value="1"/>
</dbReference>
<evidence type="ECO:0000313" key="8">
    <source>
        <dbReference type="EMBL" id="KAF5749619.1"/>
    </source>
</evidence>
<comment type="subcellular location">
    <subcellularLocation>
        <location evidence="1">Nucleus</location>
    </subcellularLocation>
</comment>
<dbReference type="Gene3D" id="3.30.890.10">
    <property type="entry name" value="Methyl-cpg-binding Protein 2, Chain A"/>
    <property type="match status" value="1"/>
</dbReference>
<proteinExistence type="predicted"/>
<evidence type="ECO:0000256" key="1">
    <source>
        <dbReference type="ARBA" id="ARBA00004123"/>
    </source>
</evidence>
<feature type="region of interest" description="Disordered" evidence="6">
    <location>
        <begin position="13"/>
        <end position="48"/>
    </location>
</feature>
<reference evidence="8 9" key="1">
    <citation type="journal article" date="2020" name="Nat. Commun.">
        <title>Genome of Tripterygium wilfordii and identification of cytochrome P450 involved in triptolide biosynthesis.</title>
        <authorList>
            <person name="Tu L."/>
            <person name="Su P."/>
            <person name="Zhang Z."/>
            <person name="Gao L."/>
            <person name="Wang J."/>
            <person name="Hu T."/>
            <person name="Zhou J."/>
            <person name="Zhang Y."/>
            <person name="Zhao Y."/>
            <person name="Liu Y."/>
            <person name="Song Y."/>
            <person name="Tong Y."/>
            <person name="Lu Y."/>
            <person name="Yang J."/>
            <person name="Xu C."/>
            <person name="Jia M."/>
            <person name="Peters R.J."/>
            <person name="Huang L."/>
            <person name="Gao W."/>
        </authorList>
    </citation>
    <scope>NUCLEOTIDE SEQUENCE [LARGE SCALE GENOMIC DNA]</scope>
    <source>
        <strain evidence="9">cv. XIE 37</strain>
        <tissue evidence="8">Leaf</tissue>
    </source>
</reference>
<feature type="compositionally biased region" description="Basic and acidic residues" evidence="6">
    <location>
        <begin position="91"/>
        <end position="103"/>
    </location>
</feature>
<sequence length="352" mass="38787">MYLVGEMASLEEIQKEKESAEEEDFSVELPAPPGWKKKFFPQKGGTPKKNEIIFVAPTGEEFSGKRQLDQYLKAHPGGPGTLEFDWGTGETPRRSARISEKAKAIPAPEPEPPKKRRRSSLTKKDSVRTESAPKGTEEPKEIHMEEADKKEKDDADVEVEKEIVKENQDDKDEAQEAKKKEEDSADVEVEKDIVMENQDGKDEAQDAGTETEAASSKEAKGEDVNTSNGAEKGERKPDPEPDNPKGIQSGTGAGDSELMHNENEKVVGEKAEEKHEEPQVVTEKEHGSGEQDKTCTDISKEEQNEKAGEEKDEHVRSAPESGELKEKALDGNNEKHGKSGVDEASKEAEGVK</sequence>
<dbReference type="InParanoid" id="A0A7J7DTK7"/>
<dbReference type="PROSITE" id="PS50982">
    <property type="entry name" value="MBD"/>
    <property type="match status" value="1"/>
</dbReference>
<dbReference type="GO" id="GO:0005634">
    <property type="term" value="C:nucleus"/>
    <property type="evidence" value="ECO:0007669"/>
    <property type="project" value="UniProtKB-SubCell"/>
</dbReference>
<name>A0A7J7DTK7_TRIWF</name>
<evidence type="ECO:0000256" key="4">
    <source>
        <dbReference type="ARBA" id="ARBA00023163"/>
    </source>
</evidence>
<feature type="region of interest" description="Disordered" evidence="6">
    <location>
        <begin position="71"/>
        <end position="352"/>
    </location>
</feature>
<dbReference type="SUPFAM" id="SSF54171">
    <property type="entry name" value="DNA-binding domain"/>
    <property type="match status" value="1"/>
</dbReference>
<dbReference type="AlphaFoldDB" id="A0A7J7DTK7"/>
<keyword evidence="3" id="KW-0238">DNA-binding</keyword>
<dbReference type="InterPro" id="IPR001739">
    <property type="entry name" value="Methyl_CpG_DNA-bd"/>
</dbReference>
<evidence type="ECO:0000313" key="9">
    <source>
        <dbReference type="Proteomes" id="UP000593562"/>
    </source>
</evidence>
<evidence type="ECO:0000256" key="5">
    <source>
        <dbReference type="ARBA" id="ARBA00023242"/>
    </source>
</evidence>
<accession>A0A7J7DTK7</accession>
<dbReference type="PANTHER" id="PTHR33729">
    <property type="entry name" value="METHYL-CPG BINDING DOMAIN CONTAINING PROTEIN, EXPRESSED"/>
    <property type="match status" value="1"/>
</dbReference>
<dbReference type="GO" id="GO:0003677">
    <property type="term" value="F:DNA binding"/>
    <property type="evidence" value="ECO:0007669"/>
    <property type="project" value="UniProtKB-KW"/>
</dbReference>
<evidence type="ECO:0000256" key="6">
    <source>
        <dbReference type="SAM" id="MobiDB-lite"/>
    </source>
</evidence>
<dbReference type="InterPro" id="IPR016177">
    <property type="entry name" value="DNA-bd_dom_sf"/>
</dbReference>
<protein>
    <submittedName>
        <fullName evidence="8">Methyl-CpG-binding domain-containing protein 11-like</fullName>
    </submittedName>
</protein>
<organism evidence="8 9">
    <name type="scientific">Tripterygium wilfordii</name>
    <name type="common">Thunder God vine</name>
    <dbReference type="NCBI Taxonomy" id="458696"/>
    <lineage>
        <taxon>Eukaryota</taxon>
        <taxon>Viridiplantae</taxon>
        <taxon>Streptophyta</taxon>
        <taxon>Embryophyta</taxon>
        <taxon>Tracheophyta</taxon>
        <taxon>Spermatophyta</taxon>
        <taxon>Magnoliopsida</taxon>
        <taxon>eudicotyledons</taxon>
        <taxon>Gunneridae</taxon>
        <taxon>Pentapetalae</taxon>
        <taxon>rosids</taxon>
        <taxon>fabids</taxon>
        <taxon>Celastrales</taxon>
        <taxon>Celastraceae</taxon>
        <taxon>Tripterygium</taxon>
    </lineage>
</organism>
<keyword evidence="5" id="KW-0539">Nucleus</keyword>
<dbReference type="EMBL" id="JAAARO010000004">
    <property type="protein sequence ID" value="KAF5749619.1"/>
    <property type="molecule type" value="Genomic_DNA"/>
</dbReference>
<feature type="domain" description="MBD" evidence="7">
    <location>
        <begin position="21"/>
        <end position="91"/>
    </location>
</feature>
<evidence type="ECO:0000256" key="3">
    <source>
        <dbReference type="ARBA" id="ARBA00023125"/>
    </source>
</evidence>
<dbReference type="InterPro" id="IPR039622">
    <property type="entry name" value="MBD10/11"/>
</dbReference>
<keyword evidence="4" id="KW-0804">Transcription</keyword>
<keyword evidence="9" id="KW-1185">Reference proteome</keyword>
<feature type="compositionally biased region" description="Basic and acidic residues" evidence="6">
    <location>
        <begin position="231"/>
        <end position="243"/>
    </location>
</feature>
<evidence type="ECO:0000256" key="2">
    <source>
        <dbReference type="ARBA" id="ARBA00023015"/>
    </source>
</evidence>
<evidence type="ECO:0000259" key="7">
    <source>
        <dbReference type="PROSITE" id="PS50982"/>
    </source>
</evidence>
<keyword evidence="2" id="KW-0805">Transcription regulation</keyword>
<dbReference type="Pfam" id="PF01429">
    <property type="entry name" value="MBD"/>
    <property type="match status" value="1"/>
</dbReference>
<comment type="caution">
    <text evidence="8">The sequence shown here is derived from an EMBL/GenBank/DDBJ whole genome shotgun (WGS) entry which is preliminary data.</text>
</comment>
<dbReference type="Proteomes" id="UP000593562">
    <property type="component" value="Unassembled WGS sequence"/>
</dbReference>
<gene>
    <name evidence="8" type="ORF">HS088_TW04G01589</name>
</gene>
<feature type="compositionally biased region" description="Basic and acidic residues" evidence="6">
    <location>
        <begin position="257"/>
        <end position="352"/>
    </location>
</feature>